<gene>
    <name evidence="1" type="ORF">MESS2_1410004</name>
</gene>
<keyword evidence="2" id="KW-1185">Reference proteome</keyword>
<comment type="caution">
    <text evidence="1">The sequence shown here is derived from an EMBL/GenBank/DDBJ whole genome shotgun (WGS) entry which is preliminary data.</text>
</comment>
<sequence>MVNQNFTAASRGTSKQANVLIELMGSNSTIKDTRTPIIRHHYREIDFYTFWHSAYRCLFV</sequence>
<dbReference type="Proteomes" id="UP000012062">
    <property type="component" value="Unassembled WGS sequence"/>
</dbReference>
<evidence type="ECO:0000313" key="1">
    <source>
        <dbReference type="EMBL" id="CCV04834.1"/>
    </source>
</evidence>
<evidence type="ECO:0000313" key="2">
    <source>
        <dbReference type="Proteomes" id="UP000012062"/>
    </source>
</evidence>
<dbReference type="STRING" id="1297569.MESS2_1410004"/>
<organism evidence="1 2">
    <name type="scientific">Mesorhizobium metallidurans STM 2683</name>
    <dbReference type="NCBI Taxonomy" id="1297569"/>
    <lineage>
        <taxon>Bacteria</taxon>
        <taxon>Pseudomonadati</taxon>
        <taxon>Pseudomonadota</taxon>
        <taxon>Alphaproteobacteria</taxon>
        <taxon>Hyphomicrobiales</taxon>
        <taxon>Phyllobacteriaceae</taxon>
        <taxon>Mesorhizobium</taxon>
    </lineage>
</organism>
<protein>
    <submittedName>
        <fullName evidence="1">Uncharacterized protein</fullName>
    </submittedName>
</protein>
<dbReference type="AlphaFoldDB" id="M5EJE8"/>
<accession>M5EJE8</accession>
<reference evidence="1 2" key="1">
    <citation type="submission" date="2013-02" db="EMBL/GenBank/DDBJ databases">
        <authorList>
            <person name="Genoscope - CEA"/>
        </authorList>
    </citation>
    <scope>NUCLEOTIDE SEQUENCE [LARGE SCALE GENOMIC DNA]</scope>
    <source>
        <strain evidence="1 2">STM 2683</strain>
    </source>
</reference>
<name>M5EJE8_9HYPH</name>
<dbReference type="EMBL" id="CAUM01000048">
    <property type="protein sequence ID" value="CCV04834.1"/>
    <property type="molecule type" value="Genomic_DNA"/>
</dbReference>
<proteinExistence type="predicted"/>